<evidence type="ECO:0000313" key="2">
    <source>
        <dbReference type="Proteomes" id="UP001205105"/>
    </source>
</evidence>
<reference evidence="1" key="1">
    <citation type="submission" date="2020-11" db="EMBL/GenBank/DDBJ databases">
        <title>Chlorella ohadii genome sequencing and assembly.</title>
        <authorList>
            <person name="Murik O."/>
            <person name="Treves H."/>
            <person name="Kedem I."/>
            <person name="Shotland Y."/>
            <person name="Kaplan A."/>
        </authorList>
    </citation>
    <scope>NUCLEOTIDE SEQUENCE</scope>
    <source>
        <strain evidence="1">1</strain>
    </source>
</reference>
<accession>A0AAD5DK42</accession>
<proteinExistence type="predicted"/>
<gene>
    <name evidence="1" type="ORF">COHA_009145</name>
</gene>
<dbReference type="AlphaFoldDB" id="A0AAD5DK42"/>
<protein>
    <submittedName>
        <fullName evidence="1">Uncharacterized protein</fullName>
    </submittedName>
</protein>
<sequence length="165" mass="17035">MPPAEALAEAAAKLAGLQASPQADMRVNVRAVYEGCGVVVRMLSETASSCGAVAVALISDSSDPQLLRSRELALVAEEACTRIIQAILRCHQERVRFAMAGLGMVLAHKFDQIETMAGGAEAAQAGGAAVDYRAVLADPLAHPADLDEAAKAAMDAKLSMSGMLG</sequence>
<organism evidence="1 2">
    <name type="scientific">Chlorella ohadii</name>
    <dbReference type="NCBI Taxonomy" id="2649997"/>
    <lineage>
        <taxon>Eukaryota</taxon>
        <taxon>Viridiplantae</taxon>
        <taxon>Chlorophyta</taxon>
        <taxon>core chlorophytes</taxon>
        <taxon>Trebouxiophyceae</taxon>
        <taxon>Chlorellales</taxon>
        <taxon>Chlorellaceae</taxon>
        <taxon>Chlorella clade</taxon>
        <taxon>Chlorella</taxon>
    </lineage>
</organism>
<dbReference type="Proteomes" id="UP001205105">
    <property type="component" value="Unassembled WGS sequence"/>
</dbReference>
<dbReference type="EMBL" id="JADXDR010000167">
    <property type="protein sequence ID" value="KAI7837015.1"/>
    <property type="molecule type" value="Genomic_DNA"/>
</dbReference>
<evidence type="ECO:0000313" key="1">
    <source>
        <dbReference type="EMBL" id="KAI7837015.1"/>
    </source>
</evidence>
<comment type="caution">
    <text evidence="1">The sequence shown here is derived from an EMBL/GenBank/DDBJ whole genome shotgun (WGS) entry which is preliminary data.</text>
</comment>
<name>A0AAD5DK42_9CHLO</name>
<keyword evidence="2" id="KW-1185">Reference proteome</keyword>